<dbReference type="AlphaFoldDB" id="A0AAJ0MC96"/>
<dbReference type="SUPFAM" id="SSF51735">
    <property type="entry name" value="NAD(P)-binding Rossmann-fold domains"/>
    <property type="match status" value="1"/>
</dbReference>
<keyword evidence="6" id="KW-0472">Membrane</keyword>
<evidence type="ECO:0000256" key="2">
    <source>
        <dbReference type="ARBA" id="ARBA00006617"/>
    </source>
</evidence>
<dbReference type="GO" id="GO:0051170">
    <property type="term" value="P:import into nucleus"/>
    <property type="evidence" value="ECO:0007669"/>
    <property type="project" value="TreeGrafter"/>
</dbReference>
<keyword evidence="4" id="KW-0809">Transit peptide</keyword>
<evidence type="ECO:0000259" key="8">
    <source>
        <dbReference type="Pfam" id="PF01370"/>
    </source>
</evidence>
<comment type="similarity">
    <text evidence="2">Belongs to the FMP52 family.</text>
</comment>
<evidence type="ECO:0000256" key="3">
    <source>
        <dbReference type="ARBA" id="ARBA00022787"/>
    </source>
</evidence>
<feature type="domain" description="NAD-dependent epimerase/dehydratase" evidence="8">
    <location>
        <begin position="6"/>
        <end position="173"/>
    </location>
</feature>
<proteinExistence type="inferred from homology"/>
<feature type="signal peptide" evidence="7">
    <location>
        <begin position="1"/>
        <end position="23"/>
    </location>
</feature>
<evidence type="ECO:0000256" key="7">
    <source>
        <dbReference type="SAM" id="SignalP"/>
    </source>
</evidence>
<reference evidence="9" key="1">
    <citation type="journal article" date="2023" name="Mol. Phylogenet. Evol.">
        <title>Genome-scale phylogeny and comparative genomics of the fungal order Sordariales.</title>
        <authorList>
            <person name="Hensen N."/>
            <person name="Bonometti L."/>
            <person name="Westerberg I."/>
            <person name="Brannstrom I.O."/>
            <person name="Guillou S."/>
            <person name="Cros-Aarteil S."/>
            <person name="Calhoun S."/>
            <person name="Haridas S."/>
            <person name="Kuo A."/>
            <person name="Mondo S."/>
            <person name="Pangilinan J."/>
            <person name="Riley R."/>
            <person name="LaButti K."/>
            <person name="Andreopoulos B."/>
            <person name="Lipzen A."/>
            <person name="Chen C."/>
            <person name="Yan M."/>
            <person name="Daum C."/>
            <person name="Ng V."/>
            <person name="Clum A."/>
            <person name="Steindorff A."/>
            <person name="Ohm R.A."/>
            <person name="Martin F."/>
            <person name="Silar P."/>
            <person name="Natvig D.O."/>
            <person name="Lalanne C."/>
            <person name="Gautier V."/>
            <person name="Ament-Velasquez S.L."/>
            <person name="Kruys A."/>
            <person name="Hutchinson M.I."/>
            <person name="Powell A.J."/>
            <person name="Barry K."/>
            <person name="Miller A.N."/>
            <person name="Grigoriev I.V."/>
            <person name="Debuchy R."/>
            <person name="Gladieux P."/>
            <person name="Hiltunen Thoren M."/>
            <person name="Johannesson H."/>
        </authorList>
    </citation>
    <scope>NUCLEOTIDE SEQUENCE</scope>
    <source>
        <strain evidence="9">CBS 955.72</strain>
    </source>
</reference>
<keyword evidence="10" id="KW-1185">Reference proteome</keyword>
<comment type="caution">
    <text evidence="9">The sequence shown here is derived from an EMBL/GenBank/DDBJ whole genome shotgun (WGS) entry which is preliminary data.</text>
</comment>
<dbReference type="FunFam" id="3.40.50.720:FF:000366">
    <property type="entry name" value="Protein FMP52, mitochondrial"/>
    <property type="match status" value="1"/>
</dbReference>
<keyword evidence="7" id="KW-0732">Signal</keyword>
<dbReference type="InterPro" id="IPR001509">
    <property type="entry name" value="Epimerase_deHydtase"/>
</dbReference>
<dbReference type="InterPro" id="IPR036291">
    <property type="entry name" value="NAD(P)-bd_dom_sf"/>
</dbReference>
<comment type="subcellular location">
    <subcellularLocation>
        <location evidence="1">Mitochondrion outer membrane</location>
        <topology evidence="1">Peripheral membrane protein</topology>
    </subcellularLocation>
</comment>
<evidence type="ECO:0000256" key="5">
    <source>
        <dbReference type="ARBA" id="ARBA00023128"/>
    </source>
</evidence>
<dbReference type="Pfam" id="PF01370">
    <property type="entry name" value="Epimerase"/>
    <property type="match status" value="1"/>
</dbReference>
<evidence type="ECO:0000313" key="10">
    <source>
        <dbReference type="Proteomes" id="UP001275084"/>
    </source>
</evidence>
<gene>
    <name evidence="9" type="ORF">B0T25DRAFT_241933</name>
</gene>
<keyword evidence="5" id="KW-0496">Mitochondrion</keyword>
<accession>A0AAJ0MC96</accession>
<dbReference type="PANTHER" id="PTHR14097:SF7">
    <property type="entry name" value="OXIDOREDUCTASE HTATIP2"/>
    <property type="match status" value="1"/>
</dbReference>
<evidence type="ECO:0000313" key="9">
    <source>
        <dbReference type="EMBL" id="KAK3349402.1"/>
    </source>
</evidence>
<keyword evidence="3" id="KW-1000">Mitochondrion outer membrane</keyword>
<protein>
    <recommendedName>
        <fullName evidence="8">NAD-dependent epimerase/dehydratase domain-containing protein</fullName>
    </recommendedName>
</protein>
<evidence type="ECO:0000256" key="4">
    <source>
        <dbReference type="ARBA" id="ARBA00022946"/>
    </source>
</evidence>
<dbReference type="GO" id="GO:0005741">
    <property type="term" value="C:mitochondrial outer membrane"/>
    <property type="evidence" value="ECO:0007669"/>
    <property type="project" value="UniProtKB-SubCell"/>
</dbReference>
<evidence type="ECO:0000256" key="6">
    <source>
        <dbReference type="ARBA" id="ARBA00023136"/>
    </source>
</evidence>
<name>A0AAJ0MC96_9PEZI</name>
<organism evidence="9 10">
    <name type="scientific">Lasiosphaeria hispida</name>
    <dbReference type="NCBI Taxonomy" id="260671"/>
    <lineage>
        <taxon>Eukaryota</taxon>
        <taxon>Fungi</taxon>
        <taxon>Dikarya</taxon>
        <taxon>Ascomycota</taxon>
        <taxon>Pezizomycotina</taxon>
        <taxon>Sordariomycetes</taxon>
        <taxon>Sordariomycetidae</taxon>
        <taxon>Sordariales</taxon>
        <taxon>Lasiosphaeriaceae</taxon>
        <taxon>Lasiosphaeria</taxon>
    </lineage>
</organism>
<sequence>MSTTAVFGCTGLVGSNVLSTLLAVDSCATVPTISRRAPKTTGAKLQAIIEPETNQWADKLTALTPPPTTVISALGTTRAAAGGIANQWKIDHDLNVELAQAAKARGVRNFVFVSSAGTRGMLSARAPYSRMKIGVEDSIKDLGFEQAVILRPGLILGEREGSNILGGFLNTLLHGFGRIVGQGAKDAIGQEADVIARAAVHAARITEEGRAPSKYWVVEAADIVRLGRTEWVG</sequence>
<feature type="chain" id="PRO_5042615653" description="NAD-dependent epimerase/dehydratase domain-containing protein" evidence="7">
    <location>
        <begin position="24"/>
        <end position="233"/>
    </location>
</feature>
<dbReference type="PANTHER" id="PTHR14097">
    <property type="entry name" value="OXIDOREDUCTASE HTATIP2"/>
    <property type="match status" value="1"/>
</dbReference>
<evidence type="ECO:0000256" key="1">
    <source>
        <dbReference type="ARBA" id="ARBA00004450"/>
    </source>
</evidence>
<dbReference type="Proteomes" id="UP001275084">
    <property type="component" value="Unassembled WGS sequence"/>
</dbReference>
<dbReference type="Gene3D" id="3.40.50.720">
    <property type="entry name" value="NAD(P)-binding Rossmann-like Domain"/>
    <property type="match status" value="1"/>
</dbReference>
<reference evidence="9" key="2">
    <citation type="submission" date="2023-06" db="EMBL/GenBank/DDBJ databases">
        <authorList>
            <consortium name="Lawrence Berkeley National Laboratory"/>
            <person name="Haridas S."/>
            <person name="Hensen N."/>
            <person name="Bonometti L."/>
            <person name="Westerberg I."/>
            <person name="Brannstrom I.O."/>
            <person name="Guillou S."/>
            <person name="Cros-Aarteil S."/>
            <person name="Calhoun S."/>
            <person name="Kuo A."/>
            <person name="Mondo S."/>
            <person name="Pangilinan J."/>
            <person name="Riley R."/>
            <person name="Labutti K."/>
            <person name="Andreopoulos B."/>
            <person name="Lipzen A."/>
            <person name="Chen C."/>
            <person name="Yanf M."/>
            <person name="Daum C."/>
            <person name="Ng V."/>
            <person name="Clum A."/>
            <person name="Steindorff A."/>
            <person name="Ohm R."/>
            <person name="Martin F."/>
            <person name="Silar P."/>
            <person name="Natvig D."/>
            <person name="Lalanne C."/>
            <person name="Gautier V."/>
            <person name="Ament-Velasquez S.L."/>
            <person name="Kruys A."/>
            <person name="Hutchinson M.I."/>
            <person name="Powell A.J."/>
            <person name="Barry K."/>
            <person name="Miller A.N."/>
            <person name="Grigoriev I.V."/>
            <person name="Debuchy R."/>
            <person name="Gladieux P."/>
            <person name="Thoren M.H."/>
            <person name="Johannesson H."/>
        </authorList>
    </citation>
    <scope>NUCLEOTIDE SEQUENCE</scope>
    <source>
        <strain evidence="9">CBS 955.72</strain>
    </source>
</reference>
<dbReference type="EMBL" id="JAUIQD010000005">
    <property type="protein sequence ID" value="KAK3349402.1"/>
    <property type="molecule type" value="Genomic_DNA"/>
</dbReference>